<sequence>MIIVMIFEVCLHFLQWALRAIAGLDLLYFIEIILFDLMIEFFYYATTQFFSAFVLGRATTQDTTVAAAVLHSPTVQKTCEALELHPKLVPQQVTTTVTGTPYEQKDPLATIPVVRSLFVFKICQALDLPANFVPQESDSTLSCQEFKVNKPVPIVYSIVVFEICKALELKAELAHQ</sequence>
<dbReference type="Proteomes" id="UP000887013">
    <property type="component" value="Unassembled WGS sequence"/>
</dbReference>
<accession>A0A8X6TU25</accession>
<protein>
    <submittedName>
        <fullName evidence="1">Uncharacterized protein</fullName>
    </submittedName>
</protein>
<gene>
    <name evidence="1" type="ORF">NPIL_79331</name>
</gene>
<dbReference type="AlphaFoldDB" id="A0A8X6TU25"/>
<proteinExistence type="predicted"/>
<evidence type="ECO:0000313" key="1">
    <source>
        <dbReference type="EMBL" id="GFT44145.1"/>
    </source>
</evidence>
<dbReference type="EMBL" id="BMAW01015505">
    <property type="protein sequence ID" value="GFT44145.1"/>
    <property type="molecule type" value="Genomic_DNA"/>
</dbReference>
<reference evidence="1" key="1">
    <citation type="submission" date="2020-08" db="EMBL/GenBank/DDBJ databases">
        <title>Multicomponent nature underlies the extraordinary mechanical properties of spider dragline silk.</title>
        <authorList>
            <person name="Kono N."/>
            <person name="Nakamura H."/>
            <person name="Mori M."/>
            <person name="Yoshida Y."/>
            <person name="Ohtoshi R."/>
            <person name="Malay A.D."/>
            <person name="Moran D.A.P."/>
            <person name="Tomita M."/>
            <person name="Numata K."/>
            <person name="Arakawa K."/>
        </authorList>
    </citation>
    <scope>NUCLEOTIDE SEQUENCE</scope>
</reference>
<keyword evidence="2" id="KW-1185">Reference proteome</keyword>
<organism evidence="1 2">
    <name type="scientific">Nephila pilipes</name>
    <name type="common">Giant wood spider</name>
    <name type="synonym">Nephila maculata</name>
    <dbReference type="NCBI Taxonomy" id="299642"/>
    <lineage>
        <taxon>Eukaryota</taxon>
        <taxon>Metazoa</taxon>
        <taxon>Ecdysozoa</taxon>
        <taxon>Arthropoda</taxon>
        <taxon>Chelicerata</taxon>
        <taxon>Arachnida</taxon>
        <taxon>Araneae</taxon>
        <taxon>Araneomorphae</taxon>
        <taxon>Entelegynae</taxon>
        <taxon>Araneoidea</taxon>
        <taxon>Nephilidae</taxon>
        <taxon>Nephila</taxon>
    </lineage>
</organism>
<name>A0A8X6TU25_NEPPI</name>
<comment type="caution">
    <text evidence="1">The sequence shown here is derived from an EMBL/GenBank/DDBJ whole genome shotgun (WGS) entry which is preliminary data.</text>
</comment>
<evidence type="ECO:0000313" key="2">
    <source>
        <dbReference type="Proteomes" id="UP000887013"/>
    </source>
</evidence>